<reference evidence="1" key="1">
    <citation type="journal article" date="2023" name="Insect Mol. Biol.">
        <title>Genome sequencing provides insights into the evolution of gene families encoding plant cell wall-degrading enzymes in longhorned beetles.</title>
        <authorList>
            <person name="Shin N.R."/>
            <person name="Okamura Y."/>
            <person name="Kirsch R."/>
            <person name="Pauchet Y."/>
        </authorList>
    </citation>
    <scope>NUCLEOTIDE SEQUENCE</scope>
    <source>
        <strain evidence="1">AMC_N1</strain>
    </source>
</reference>
<dbReference type="AlphaFoldDB" id="A0AAV8XTE5"/>
<accession>A0AAV8XTE5</accession>
<dbReference type="GO" id="GO:0016791">
    <property type="term" value="F:phosphatase activity"/>
    <property type="evidence" value="ECO:0007669"/>
    <property type="project" value="UniProtKB-ARBA"/>
</dbReference>
<dbReference type="EMBL" id="JAPWTK010000359">
    <property type="protein sequence ID" value="KAJ8941636.1"/>
    <property type="molecule type" value="Genomic_DNA"/>
</dbReference>
<organism evidence="1 2">
    <name type="scientific">Aromia moschata</name>
    <dbReference type="NCBI Taxonomy" id="1265417"/>
    <lineage>
        <taxon>Eukaryota</taxon>
        <taxon>Metazoa</taxon>
        <taxon>Ecdysozoa</taxon>
        <taxon>Arthropoda</taxon>
        <taxon>Hexapoda</taxon>
        <taxon>Insecta</taxon>
        <taxon>Pterygota</taxon>
        <taxon>Neoptera</taxon>
        <taxon>Endopterygota</taxon>
        <taxon>Coleoptera</taxon>
        <taxon>Polyphaga</taxon>
        <taxon>Cucujiformia</taxon>
        <taxon>Chrysomeloidea</taxon>
        <taxon>Cerambycidae</taxon>
        <taxon>Cerambycinae</taxon>
        <taxon>Callichromatini</taxon>
        <taxon>Aromia</taxon>
    </lineage>
</organism>
<dbReference type="InterPro" id="IPR029033">
    <property type="entry name" value="His_PPase_superfam"/>
</dbReference>
<proteinExistence type="predicted"/>
<comment type="caution">
    <text evidence="1">The sequence shown here is derived from an EMBL/GenBank/DDBJ whole genome shotgun (WGS) entry which is preliminary data.</text>
</comment>
<dbReference type="Pfam" id="PF00328">
    <property type="entry name" value="His_Phos_2"/>
    <property type="match status" value="1"/>
</dbReference>
<keyword evidence="2" id="KW-1185">Reference proteome</keyword>
<gene>
    <name evidence="1" type="ORF">NQ318_010662</name>
</gene>
<sequence>MSVSKEFHKGRRQWWPVEFDILRGKQQLLELGQYFRNRYSDFLSTAYVEDEISVNTVSGKRNLESAESFLVGLYPDQNTSSIPIHQTSPAILGSLAEFLRYDLLYAKQEAEEGYFKDVNEENSDTYEYIREKSLLPVYELLTANSIWDTLNIENIFKLTNITNVFALSLCYTEEQQRLKEITDSSF</sequence>
<dbReference type="SUPFAM" id="SSF53254">
    <property type="entry name" value="Phosphoglycerate mutase-like"/>
    <property type="match status" value="1"/>
</dbReference>
<protein>
    <submittedName>
        <fullName evidence="1">Uncharacterized protein</fullName>
    </submittedName>
</protein>
<dbReference type="InterPro" id="IPR000560">
    <property type="entry name" value="His_Pase_clade-2"/>
</dbReference>
<dbReference type="Proteomes" id="UP001162162">
    <property type="component" value="Unassembled WGS sequence"/>
</dbReference>
<dbReference type="Gene3D" id="3.40.50.1240">
    <property type="entry name" value="Phosphoglycerate mutase-like"/>
    <property type="match status" value="1"/>
</dbReference>
<dbReference type="CDD" id="cd07061">
    <property type="entry name" value="HP_HAP_like"/>
    <property type="match status" value="1"/>
</dbReference>
<name>A0AAV8XTE5_9CUCU</name>
<evidence type="ECO:0000313" key="2">
    <source>
        <dbReference type="Proteomes" id="UP001162162"/>
    </source>
</evidence>
<evidence type="ECO:0000313" key="1">
    <source>
        <dbReference type="EMBL" id="KAJ8941636.1"/>
    </source>
</evidence>